<dbReference type="Proteomes" id="UP001385951">
    <property type="component" value="Unassembled WGS sequence"/>
</dbReference>
<accession>A0AAW0GW29</accession>
<dbReference type="GO" id="GO:0140078">
    <property type="term" value="F:class I DNA-(apurinic or apyrimidinic site) endonuclease activity"/>
    <property type="evidence" value="ECO:0007669"/>
    <property type="project" value="UniProtKB-EC"/>
</dbReference>
<dbReference type="GO" id="GO:0006285">
    <property type="term" value="P:base-excision repair, AP site formation"/>
    <property type="evidence" value="ECO:0007669"/>
    <property type="project" value="TreeGrafter"/>
</dbReference>
<dbReference type="PANTHER" id="PTHR10242:SF2">
    <property type="entry name" value="N-GLYCOSYLASE_DNA LYASE"/>
    <property type="match status" value="1"/>
</dbReference>
<evidence type="ECO:0000256" key="10">
    <source>
        <dbReference type="ARBA" id="ARBA00023295"/>
    </source>
</evidence>
<evidence type="ECO:0000313" key="13">
    <source>
        <dbReference type="EMBL" id="KAK7693730.1"/>
    </source>
</evidence>
<evidence type="ECO:0000256" key="4">
    <source>
        <dbReference type="ARBA" id="ARBA00022763"/>
    </source>
</evidence>
<feature type="region of interest" description="Disordered" evidence="12">
    <location>
        <begin position="115"/>
        <end position="182"/>
    </location>
</feature>
<name>A0AAW0GW29_9APHY</name>
<keyword evidence="5" id="KW-0378">Hydrolase</keyword>
<keyword evidence="7" id="KW-0456">Lyase</keyword>
<dbReference type="PANTHER" id="PTHR10242">
    <property type="entry name" value="8-OXOGUANINE DNA GLYCOSYLASE"/>
    <property type="match status" value="1"/>
</dbReference>
<comment type="caution">
    <text evidence="13">The sequence shown here is derived from an EMBL/GenBank/DDBJ whole genome shotgun (WGS) entry which is preliminary data.</text>
</comment>
<dbReference type="EC" id="4.2.99.18" evidence="3"/>
<keyword evidence="8" id="KW-0539">Nucleus</keyword>
<keyword evidence="6" id="KW-0234">DNA repair</keyword>
<dbReference type="FunFam" id="1.10.1670.10:FF:000005">
    <property type="entry name" value="N-glycosylase/DNA lyase OGG1"/>
    <property type="match status" value="1"/>
</dbReference>
<evidence type="ECO:0000256" key="1">
    <source>
        <dbReference type="ARBA" id="ARBA00004123"/>
    </source>
</evidence>
<evidence type="ECO:0000256" key="5">
    <source>
        <dbReference type="ARBA" id="ARBA00022801"/>
    </source>
</evidence>
<gene>
    <name evidence="13" type="ORF">QCA50_003302</name>
</gene>
<keyword evidence="9" id="KW-0511">Multifunctional enzyme</keyword>
<dbReference type="InterPro" id="IPR052054">
    <property type="entry name" value="Oxidative_DNA_repair_enzyme"/>
</dbReference>
<organism evidence="13 14">
    <name type="scientific">Cerrena zonata</name>
    <dbReference type="NCBI Taxonomy" id="2478898"/>
    <lineage>
        <taxon>Eukaryota</taxon>
        <taxon>Fungi</taxon>
        <taxon>Dikarya</taxon>
        <taxon>Basidiomycota</taxon>
        <taxon>Agaricomycotina</taxon>
        <taxon>Agaricomycetes</taxon>
        <taxon>Polyporales</taxon>
        <taxon>Cerrenaceae</taxon>
        <taxon>Cerrena</taxon>
    </lineage>
</organism>
<keyword evidence="4" id="KW-0227">DNA damage</keyword>
<comment type="catalytic activity">
    <reaction evidence="11">
        <text>2'-deoxyribonucleotide-(2'-deoxyribose 5'-phosphate)-2'-deoxyribonucleotide-DNA = a 3'-end 2'-deoxyribonucleotide-(2,3-dehydro-2,3-deoxyribose 5'-phosphate)-DNA + a 5'-end 5'-phospho-2'-deoxyribonucleoside-DNA + H(+)</text>
        <dbReference type="Rhea" id="RHEA:66592"/>
        <dbReference type="Rhea" id="RHEA-COMP:13180"/>
        <dbReference type="Rhea" id="RHEA-COMP:16897"/>
        <dbReference type="Rhea" id="RHEA-COMP:17067"/>
        <dbReference type="ChEBI" id="CHEBI:15378"/>
        <dbReference type="ChEBI" id="CHEBI:136412"/>
        <dbReference type="ChEBI" id="CHEBI:157695"/>
        <dbReference type="ChEBI" id="CHEBI:167181"/>
        <dbReference type="EC" id="4.2.99.18"/>
    </reaction>
</comment>
<sequence>MEPAEKWLLTLRTLPTAQAREELLRFMGVGRKVADCVLLMSLDKMEVVPVDTHVHQIAVKHYGMSGSSKAKTAMTPKLYDDVNNKLASIWGTYAGWAHSVLFTSDLKSFSTYGLPSPSPSASPVKPSKKSKILLENQTTSSISLSTSSSTPSKRKRPAETLTPPKTPVREVSCTSHLRNCTG</sequence>
<dbReference type="Gene3D" id="1.10.1670.10">
    <property type="entry name" value="Helix-hairpin-Helix base-excision DNA repair enzymes (C-terminal)"/>
    <property type="match status" value="1"/>
</dbReference>
<evidence type="ECO:0000256" key="12">
    <source>
        <dbReference type="SAM" id="MobiDB-lite"/>
    </source>
</evidence>
<evidence type="ECO:0000256" key="8">
    <source>
        <dbReference type="ARBA" id="ARBA00023242"/>
    </source>
</evidence>
<evidence type="ECO:0000256" key="9">
    <source>
        <dbReference type="ARBA" id="ARBA00023268"/>
    </source>
</evidence>
<feature type="compositionally biased region" description="Polar residues" evidence="12">
    <location>
        <begin position="172"/>
        <end position="182"/>
    </location>
</feature>
<protein>
    <recommendedName>
        <fullName evidence="3">DNA-(apurinic or apyrimidinic site) lyase</fullName>
        <ecNumber evidence="3">4.2.99.18</ecNumber>
    </recommendedName>
</protein>
<feature type="compositionally biased region" description="Low complexity" evidence="12">
    <location>
        <begin position="138"/>
        <end position="151"/>
    </location>
</feature>
<comment type="subcellular location">
    <subcellularLocation>
        <location evidence="1">Nucleus</location>
    </subcellularLocation>
</comment>
<dbReference type="InterPro" id="IPR011257">
    <property type="entry name" value="DNA_glycosylase"/>
</dbReference>
<evidence type="ECO:0000256" key="3">
    <source>
        <dbReference type="ARBA" id="ARBA00012720"/>
    </source>
</evidence>
<dbReference type="SUPFAM" id="SSF48150">
    <property type="entry name" value="DNA-glycosylase"/>
    <property type="match status" value="1"/>
</dbReference>
<proteinExistence type="inferred from homology"/>
<dbReference type="EMBL" id="JASBNA010000003">
    <property type="protein sequence ID" value="KAK7693730.1"/>
    <property type="molecule type" value="Genomic_DNA"/>
</dbReference>
<evidence type="ECO:0000313" key="14">
    <source>
        <dbReference type="Proteomes" id="UP001385951"/>
    </source>
</evidence>
<reference evidence="13 14" key="1">
    <citation type="submission" date="2022-09" db="EMBL/GenBank/DDBJ databases">
        <authorList>
            <person name="Palmer J.M."/>
        </authorList>
    </citation>
    <scope>NUCLEOTIDE SEQUENCE [LARGE SCALE GENOMIC DNA]</scope>
    <source>
        <strain evidence="13 14">DSM 7382</strain>
    </source>
</reference>
<dbReference type="Gene3D" id="1.10.340.30">
    <property type="entry name" value="Hypothetical protein, domain 2"/>
    <property type="match status" value="1"/>
</dbReference>
<evidence type="ECO:0000256" key="6">
    <source>
        <dbReference type="ARBA" id="ARBA00023204"/>
    </source>
</evidence>
<evidence type="ECO:0000256" key="2">
    <source>
        <dbReference type="ARBA" id="ARBA00010679"/>
    </source>
</evidence>
<dbReference type="GO" id="GO:0034039">
    <property type="term" value="F:8-oxo-7,8-dihydroguanine DNA N-glycosylase activity"/>
    <property type="evidence" value="ECO:0007669"/>
    <property type="project" value="TreeGrafter"/>
</dbReference>
<comment type="similarity">
    <text evidence="2">Belongs to the type-1 OGG1 family.</text>
</comment>
<keyword evidence="10" id="KW-0326">Glycosidase</keyword>
<dbReference type="GO" id="GO:0005634">
    <property type="term" value="C:nucleus"/>
    <property type="evidence" value="ECO:0007669"/>
    <property type="project" value="UniProtKB-SubCell"/>
</dbReference>
<evidence type="ECO:0000256" key="11">
    <source>
        <dbReference type="ARBA" id="ARBA00044632"/>
    </source>
</evidence>
<keyword evidence="14" id="KW-1185">Reference proteome</keyword>
<dbReference type="InterPro" id="IPR023170">
    <property type="entry name" value="HhH_base_excis_C"/>
</dbReference>
<dbReference type="AlphaFoldDB" id="A0AAW0GW29"/>
<evidence type="ECO:0000256" key="7">
    <source>
        <dbReference type="ARBA" id="ARBA00023239"/>
    </source>
</evidence>